<dbReference type="Pfam" id="PF04178">
    <property type="entry name" value="Got1"/>
    <property type="match status" value="1"/>
</dbReference>
<dbReference type="Gramene" id="ONIVA01G09600.2">
    <property type="protein sequence ID" value="ONIVA01G09600.2"/>
    <property type="gene ID" value="ONIVA01G09600"/>
</dbReference>
<feature type="transmembrane region" description="Helical" evidence="8">
    <location>
        <begin position="68"/>
        <end position="88"/>
    </location>
</feature>
<keyword evidence="5 8" id="KW-1133">Transmembrane helix</keyword>
<dbReference type="PANTHER" id="PTHR23137">
    <property type="entry name" value="VESICLE TRANSPORT PROTEIN-RELATED"/>
    <property type="match status" value="1"/>
</dbReference>
<dbReference type="GO" id="GO:0005737">
    <property type="term" value="C:cytoplasm"/>
    <property type="evidence" value="ECO:0007669"/>
    <property type="project" value="UniProtKB-ARBA"/>
</dbReference>
<evidence type="ECO:0000256" key="2">
    <source>
        <dbReference type="ARBA" id="ARBA00022448"/>
    </source>
</evidence>
<comment type="similarity">
    <text evidence="7 8">Belongs to the SFT2 family.</text>
</comment>
<feature type="transmembrane region" description="Helical" evidence="8">
    <location>
        <begin position="41"/>
        <end position="62"/>
    </location>
</feature>
<evidence type="ECO:0000256" key="7">
    <source>
        <dbReference type="ARBA" id="ARBA00025800"/>
    </source>
</evidence>
<evidence type="ECO:0000256" key="8">
    <source>
        <dbReference type="RuleBase" id="RU363111"/>
    </source>
</evidence>
<feature type="transmembrane region" description="Helical" evidence="8">
    <location>
        <begin position="100"/>
        <end position="122"/>
    </location>
</feature>
<reference evidence="9" key="2">
    <citation type="submission" date="2018-04" db="EMBL/GenBank/DDBJ databases">
        <title>OnivRS2 (Oryza nivara Reference Sequence Version 2).</title>
        <authorList>
            <person name="Zhang J."/>
            <person name="Kudrna D."/>
            <person name="Lee S."/>
            <person name="Talag J."/>
            <person name="Rajasekar S."/>
            <person name="Welchert J."/>
            <person name="Hsing Y.-I."/>
            <person name="Wing R.A."/>
        </authorList>
    </citation>
    <scope>NUCLEOTIDE SEQUENCE [LARGE SCALE GENOMIC DNA]</scope>
</reference>
<comment type="subcellular location">
    <subcellularLocation>
        <location evidence="1 8">Membrane</location>
        <topology evidence="1 8">Multi-pass membrane protein</topology>
    </subcellularLocation>
</comment>
<dbReference type="GO" id="GO:0015031">
    <property type="term" value="P:protein transport"/>
    <property type="evidence" value="ECO:0007669"/>
    <property type="project" value="UniProtKB-KW"/>
</dbReference>
<accession>A0A0E0FIJ0</accession>
<dbReference type="OMA" id="NTIIPRI"/>
<keyword evidence="2 8" id="KW-0813">Transport</keyword>
<evidence type="ECO:0000256" key="5">
    <source>
        <dbReference type="ARBA" id="ARBA00022989"/>
    </source>
</evidence>
<dbReference type="EnsemblPlants" id="ONIVA01G09600.2">
    <property type="protein sequence ID" value="ONIVA01G09600.2"/>
    <property type="gene ID" value="ONIVA01G09600"/>
</dbReference>
<reference evidence="9" key="1">
    <citation type="submission" date="2015-04" db="UniProtKB">
        <authorList>
            <consortium name="EnsemblPlants"/>
        </authorList>
    </citation>
    <scope>IDENTIFICATION</scope>
    <source>
        <strain evidence="9">SL10</strain>
    </source>
</reference>
<evidence type="ECO:0000256" key="1">
    <source>
        <dbReference type="ARBA" id="ARBA00004141"/>
    </source>
</evidence>
<keyword evidence="6 8" id="KW-0472">Membrane</keyword>
<dbReference type="GO" id="GO:0012505">
    <property type="term" value="C:endomembrane system"/>
    <property type="evidence" value="ECO:0007669"/>
    <property type="project" value="UniProtKB-ARBA"/>
</dbReference>
<evidence type="ECO:0000256" key="6">
    <source>
        <dbReference type="ARBA" id="ARBA00023136"/>
    </source>
</evidence>
<evidence type="ECO:0000256" key="3">
    <source>
        <dbReference type="ARBA" id="ARBA00022692"/>
    </source>
</evidence>
<keyword evidence="10" id="KW-1185">Reference proteome</keyword>
<name>A0A0E0FIJ0_ORYNI</name>
<evidence type="ECO:0000256" key="4">
    <source>
        <dbReference type="ARBA" id="ARBA00022927"/>
    </source>
</evidence>
<dbReference type="GO" id="GO:0016192">
    <property type="term" value="P:vesicle-mediated transport"/>
    <property type="evidence" value="ECO:0007669"/>
    <property type="project" value="InterPro"/>
</dbReference>
<dbReference type="HOGENOM" id="CLU_1121602_0_0_1"/>
<dbReference type="InterPro" id="IPR011691">
    <property type="entry name" value="Vesicle_transpt_SFT2"/>
</dbReference>
<evidence type="ECO:0000313" key="10">
    <source>
        <dbReference type="Proteomes" id="UP000006591"/>
    </source>
</evidence>
<dbReference type="AlphaFoldDB" id="A0A0E0FIJ0"/>
<dbReference type="PANTHER" id="PTHR23137:SF29">
    <property type="entry name" value="VESICLE TRANSPORT PROTEIN"/>
    <property type="match status" value="1"/>
</dbReference>
<evidence type="ECO:0000313" key="9">
    <source>
        <dbReference type="EnsemblPlants" id="ONIVA01G09600.2"/>
    </source>
</evidence>
<keyword evidence="4 8" id="KW-0653">Protein transport</keyword>
<sequence>MDALTRLHRALAGGDDDEEQPEDSILGDTEGICSLSPVQRVYGFAACLVAGLALMILSLVVFVRPIKFAVMFTFGNILAVGSTAFLIGPSQQLRMMLDPVRVYATAIYGGFVFLALIFALWIHSKVLTLIAIICEICALFWYSLSYIPFARRMVSDLMKRVFAAWASKLPEHRSPKYATTVEVFELQHLALLASHCLVGSDQAHLSVSSSCVPPQEIPKLPFHHPQNYINTPAQQLSSGSNLPANSNF</sequence>
<dbReference type="Proteomes" id="UP000006591">
    <property type="component" value="Chromosome 1"/>
</dbReference>
<dbReference type="InterPro" id="IPR007305">
    <property type="entry name" value="Vesicle_transpt_Got1/SFT2"/>
</dbReference>
<dbReference type="GO" id="GO:0016020">
    <property type="term" value="C:membrane"/>
    <property type="evidence" value="ECO:0007669"/>
    <property type="project" value="UniProtKB-SubCell"/>
</dbReference>
<feature type="transmembrane region" description="Helical" evidence="8">
    <location>
        <begin position="128"/>
        <end position="150"/>
    </location>
</feature>
<organism evidence="9">
    <name type="scientific">Oryza nivara</name>
    <name type="common">Indian wild rice</name>
    <name type="synonym">Oryza sativa f. spontanea</name>
    <dbReference type="NCBI Taxonomy" id="4536"/>
    <lineage>
        <taxon>Eukaryota</taxon>
        <taxon>Viridiplantae</taxon>
        <taxon>Streptophyta</taxon>
        <taxon>Embryophyta</taxon>
        <taxon>Tracheophyta</taxon>
        <taxon>Spermatophyta</taxon>
        <taxon>Magnoliopsida</taxon>
        <taxon>Liliopsida</taxon>
        <taxon>Poales</taxon>
        <taxon>Poaceae</taxon>
        <taxon>BOP clade</taxon>
        <taxon>Oryzoideae</taxon>
        <taxon>Oryzeae</taxon>
        <taxon>Oryzinae</taxon>
        <taxon>Oryza</taxon>
    </lineage>
</organism>
<protein>
    <recommendedName>
        <fullName evidence="8">Vesicle transport protein</fullName>
    </recommendedName>
</protein>
<proteinExistence type="inferred from homology"/>
<comment type="function">
    <text evidence="8">May be involved in fusion of retrograde transport vesicles derived from an endocytic compartment with the Golgi complex.</text>
</comment>
<keyword evidence="3 8" id="KW-0812">Transmembrane</keyword>